<sequence>MKAVMMEVVDEQQQDVDFQDVEMVDLKIQVQFGDKDAEII</sequence>
<organism evidence="1 2">
    <name type="scientific">Schistosoma mattheei</name>
    <dbReference type="NCBI Taxonomy" id="31246"/>
    <lineage>
        <taxon>Eukaryota</taxon>
        <taxon>Metazoa</taxon>
        <taxon>Spiralia</taxon>
        <taxon>Lophotrochozoa</taxon>
        <taxon>Platyhelminthes</taxon>
        <taxon>Trematoda</taxon>
        <taxon>Digenea</taxon>
        <taxon>Strigeidida</taxon>
        <taxon>Schistosomatoidea</taxon>
        <taxon>Schistosomatidae</taxon>
        <taxon>Schistosoma</taxon>
    </lineage>
</organism>
<evidence type="ECO:0000313" key="2">
    <source>
        <dbReference type="Proteomes" id="UP000269396"/>
    </source>
</evidence>
<dbReference type="AlphaFoldDB" id="A0A183PXC3"/>
<gene>
    <name evidence="1" type="ORF">SMTD_LOCUS19010</name>
</gene>
<proteinExistence type="predicted"/>
<keyword evidence="2" id="KW-1185">Reference proteome</keyword>
<dbReference type="EMBL" id="UZAL01041515">
    <property type="protein sequence ID" value="VDP78625.1"/>
    <property type="molecule type" value="Genomic_DNA"/>
</dbReference>
<accession>A0A183PXC3</accession>
<name>A0A183PXC3_9TREM</name>
<reference evidence="1 2" key="1">
    <citation type="submission" date="2018-11" db="EMBL/GenBank/DDBJ databases">
        <authorList>
            <consortium name="Pathogen Informatics"/>
        </authorList>
    </citation>
    <scope>NUCLEOTIDE SEQUENCE [LARGE SCALE GENOMIC DNA]</scope>
    <source>
        <strain>Denwood</strain>
        <strain evidence="2">Zambia</strain>
    </source>
</reference>
<dbReference type="Proteomes" id="UP000269396">
    <property type="component" value="Unassembled WGS sequence"/>
</dbReference>
<protein>
    <submittedName>
        <fullName evidence="1">Uncharacterized protein</fullName>
    </submittedName>
</protein>
<evidence type="ECO:0000313" key="1">
    <source>
        <dbReference type="EMBL" id="VDP78625.1"/>
    </source>
</evidence>